<evidence type="ECO:0000313" key="1">
    <source>
        <dbReference type="EMBL" id="SNT49483.1"/>
    </source>
</evidence>
<dbReference type="Pfam" id="PF05336">
    <property type="entry name" value="rhaM"/>
    <property type="match status" value="1"/>
</dbReference>
<dbReference type="PANTHER" id="PTHR34389">
    <property type="entry name" value="L-RHAMNOSE MUTAROTASE"/>
    <property type="match status" value="1"/>
</dbReference>
<sequence length="111" mass="12932">MTVVERRGLVVNVRPERREEYLALHRAVWPQVEETLRRAHVTNYTIFVLDDTLFAYYEYVGSDHDADMALVAQDPVTREWWTHTDPCQTPFGGDGTRDGGWRAAEEAWHLD</sequence>
<dbReference type="InterPro" id="IPR008000">
    <property type="entry name" value="Rham/fucose_mutarotase"/>
</dbReference>
<dbReference type="SUPFAM" id="SSF54909">
    <property type="entry name" value="Dimeric alpha+beta barrel"/>
    <property type="match status" value="1"/>
</dbReference>
<gene>
    <name evidence="1" type="ORF">SAMN05421812_107212</name>
</gene>
<dbReference type="OrthoDB" id="9799608at2"/>
<evidence type="ECO:0000313" key="2">
    <source>
        <dbReference type="Proteomes" id="UP000198362"/>
    </source>
</evidence>
<name>A0A239N4U3_9ACTN</name>
<dbReference type="Proteomes" id="UP000198362">
    <property type="component" value="Unassembled WGS sequence"/>
</dbReference>
<dbReference type="EMBL" id="FZPH01000007">
    <property type="protein sequence ID" value="SNT49483.1"/>
    <property type="molecule type" value="Genomic_DNA"/>
</dbReference>
<dbReference type="AlphaFoldDB" id="A0A239N4U3"/>
<dbReference type="GO" id="GO:0016857">
    <property type="term" value="F:racemase and epimerase activity, acting on carbohydrates and derivatives"/>
    <property type="evidence" value="ECO:0007669"/>
    <property type="project" value="InterPro"/>
</dbReference>
<organism evidence="1 2">
    <name type="scientific">Asanoa hainanensis</name>
    <dbReference type="NCBI Taxonomy" id="560556"/>
    <lineage>
        <taxon>Bacteria</taxon>
        <taxon>Bacillati</taxon>
        <taxon>Actinomycetota</taxon>
        <taxon>Actinomycetes</taxon>
        <taxon>Micromonosporales</taxon>
        <taxon>Micromonosporaceae</taxon>
        <taxon>Asanoa</taxon>
    </lineage>
</organism>
<protein>
    <submittedName>
        <fullName evidence="1">L-rhamnose mutarotase</fullName>
    </submittedName>
</protein>
<accession>A0A239N4U3</accession>
<reference evidence="1 2" key="1">
    <citation type="submission" date="2017-06" db="EMBL/GenBank/DDBJ databases">
        <authorList>
            <person name="Kim H.J."/>
            <person name="Triplett B.A."/>
        </authorList>
    </citation>
    <scope>NUCLEOTIDE SEQUENCE [LARGE SCALE GENOMIC DNA]</scope>
    <source>
        <strain evidence="1 2">CGMCC 4.5593</strain>
    </source>
</reference>
<dbReference type="InterPro" id="IPR011008">
    <property type="entry name" value="Dimeric_a/b-barrel"/>
</dbReference>
<keyword evidence="2" id="KW-1185">Reference proteome</keyword>
<dbReference type="RefSeq" id="WP_089250789.1">
    <property type="nucleotide sequence ID" value="NZ_FZPH01000007.1"/>
</dbReference>
<proteinExistence type="predicted"/>
<dbReference type="Gene3D" id="3.30.70.100">
    <property type="match status" value="1"/>
</dbReference>
<dbReference type="PANTHER" id="PTHR34389:SF2">
    <property type="entry name" value="L-RHAMNOSE MUTAROTASE"/>
    <property type="match status" value="1"/>
</dbReference>